<dbReference type="Proteomes" id="UP000722957">
    <property type="component" value="Unassembled WGS sequence"/>
</dbReference>
<dbReference type="InterPro" id="IPR014449">
    <property type="entry name" value="UCP007050_HI0931"/>
</dbReference>
<dbReference type="AlphaFoldDB" id="A0AAW4AM07"/>
<evidence type="ECO:0000313" key="4">
    <source>
        <dbReference type="Proteomes" id="UP000726136"/>
    </source>
</evidence>
<evidence type="ECO:0000313" key="2">
    <source>
        <dbReference type="EMBL" id="MBF4376535.1"/>
    </source>
</evidence>
<proteinExistence type="predicted"/>
<sequence length="145" mass="16429">MQDKLIKLGRGNMSQLVVSGFKTESICMGSKLRFGSESPIGRYEAIFEDDGSTGYLYLMDSEKEGNPIITAFGIYQSDYPDDENVTASILWGEDATKVALLINGVAQAYFDFSVYRGTCKTEYCPVKTNIDFYDWDEQFMEHFLE</sequence>
<comment type="caution">
    <text evidence="1">The sequence shown here is derived from an EMBL/GenBank/DDBJ whole genome shotgun (WGS) entry which is preliminary data.</text>
</comment>
<evidence type="ECO:0000313" key="1">
    <source>
        <dbReference type="EMBL" id="MBF4272138.1"/>
    </source>
</evidence>
<dbReference type="EMBL" id="RDOM01000014">
    <property type="protein sequence ID" value="MBF4272138.1"/>
    <property type="molecule type" value="Genomic_DNA"/>
</dbReference>
<gene>
    <name evidence="1" type="ORF">EAY07_08740</name>
    <name evidence="2" type="ORF">EAY46_26510</name>
</gene>
<evidence type="ECO:0000313" key="3">
    <source>
        <dbReference type="Proteomes" id="UP000722957"/>
    </source>
</evidence>
<accession>A0AAW4AM07</accession>
<keyword evidence="4" id="KW-1185">Reference proteome</keyword>
<dbReference type="Proteomes" id="UP000726136">
    <property type="component" value="Unassembled WGS sequence"/>
</dbReference>
<protein>
    <submittedName>
        <fullName evidence="1">DUF2251 domain-containing protein</fullName>
    </submittedName>
</protein>
<reference evidence="3 4" key="1">
    <citation type="journal article" date="2021" name="PeerJ">
        <title>Analysis of 44 Vibrio anguillarum genomes reveals high genetic diversity.</title>
        <authorList>
            <person name="Hansen M.J."/>
            <person name="Dalsgaard I."/>
        </authorList>
    </citation>
    <scope>NUCLEOTIDE SEQUENCE [LARGE SCALE GENOMIC DNA]</scope>
    <source>
        <strain evidence="2 4">040915-1/1B</strain>
        <strain evidence="1 3">17-16730-2A</strain>
    </source>
</reference>
<organism evidence="1 3">
    <name type="scientific">Vibrio anguillarum</name>
    <name type="common">Listonella anguillarum</name>
    <dbReference type="NCBI Taxonomy" id="55601"/>
    <lineage>
        <taxon>Bacteria</taxon>
        <taxon>Pseudomonadati</taxon>
        <taxon>Pseudomonadota</taxon>
        <taxon>Gammaproteobacteria</taxon>
        <taxon>Vibrionales</taxon>
        <taxon>Vibrionaceae</taxon>
        <taxon>Vibrio</taxon>
    </lineage>
</organism>
<dbReference type="EMBL" id="RDPI01000885">
    <property type="protein sequence ID" value="MBF4376535.1"/>
    <property type="molecule type" value="Genomic_DNA"/>
</dbReference>
<name>A0AAW4AM07_VIBAN</name>
<dbReference type="Pfam" id="PF10008">
    <property type="entry name" value="DUF2251"/>
    <property type="match status" value="1"/>
</dbReference>